<evidence type="ECO:0000313" key="2">
    <source>
        <dbReference type="Proteomes" id="UP000298714"/>
    </source>
</evidence>
<proteinExistence type="predicted"/>
<accession>A0A4D7C9B4</accession>
<dbReference type="Gene3D" id="2.180.10.10">
    <property type="entry name" value="RHS repeat-associated core"/>
    <property type="match status" value="1"/>
</dbReference>
<protein>
    <recommendedName>
        <fullName evidence="3">RHS repeat protein</fullName>
    </recommendedName>
</protein>
<evidence type="ECO:0008006" key="3">
    <source>
        <dbReference type="Google" id="ProtNLM"/>
    </source>
</evidence>
<dbReference type="AlphaFoldDB" id="A0A4D7C9B4"/>
<name>A0A4D7C9B4_9SPHN</name>
<dbReference type="RefSeq" id="WP_222873224.1">
    <property type="nucleotide sequence ID" value="NZ_CP039704.1"/>
</dbReference>
<keyword evidence="2" id="KW-1185">Reference proteome</keyword>
<dbReference type="KEGG" id="hgn:E6W36_14965"/>
<dbReference type="InterPro" id="IPR031325">
    <property type="entry name" value="RHS_repeat"/>
</dbReference>
<dbReference type="Pfam" id="PF05593">
    <property type="entry name" value="RHS_repeat"/>
    <property type="match status" value="1"/>
</dbReference>
<dbReference type="Proteomes" id="UP000298714">
    <property type="component" value="Chromosome"/>
</dbReference>
<dbReference type="EMBL" id="CP039704">
    <property type="protein sequence ID" value="QCI80338.1"/>
    <property type="molecule type" value="Genomic_DNA"/>
</dbReference>
<organism evidence="1 2">
    <name type="scientific">Hankyongella ginsenosidimutans</name>
    <dbReference type="NCBI Taxonomy" id="1763828"/>
    <lineage>
        <taxon>Bacteria</taxon>
        <taxon>Pseudomonadati</taxon>
        <taxon>Pseudomonadota</taxon>
        <taxon>Alphaproteobacteria</taxon>
        <taxon>Sphingomonadales</taxon>
        <taxon>Sphingomonadaceae</taxon>
        <taxon>Hankyongella</taxon>
    </lineage>
</organism>
<evidence type="ECO:0000313" key="1">
    <source>
        <dbReference type="EMBL" id="QCI80338.1"/>
    </source>
</evidence>
<sequence length="90" mass="10047">MELPSKTSVGQVSATDYESYGYDANGNRVSLRKRDNTSLLFTYDAMNRMTRKVVPERAGLDPMHTRDVYYGYDVRGLQTAARFDSASGPG</sequence>
<reference evidence="2" key="1">
    <citation type="submission" date="2019-04" db="EMBL/GenBank/DDBJ databases">
        <title>Complete genome sequence of Sphingomonas sp. W1-2-3.</title>
        <authorList>
            <person name="Im W.T."/>
        </authorList>
    </citation>
    <scope>NUCLEOTIDE SEQUENCE [LARGE SCALE GENOMIC DNA]</scope>
    <source>
        <strain evidence="2">W1-2-3</strain>
    </source>
</reference>
<gene>
    <name evidence="1" type="ORF">E6W36_14965</name>
</gene>